<dbReference type="GO" id="GO:0043565">
    <property type="term" value="F:sequence-specific DNA binding"/>
    <property type="evidence" value="ECO:0007669"/>
    <property type="project" value="InterPro"/>
</dbReference>
<evidence type="ECO:0000259" key="1">
    <source>
        <dbReference type="PROSITE" id="PS01124"/>
    </source>
</evidence>
<dbReference type="Proteomes" id="UP000030129">
    <property type="component" value="Unassembled WGS sequence"/>
</dbReference>
<accession>A0A0A2LIT5</accession>
<dbReference type="InterPro" id="IPR018060">
    <property type="entry name" value="HTH_AraC"/>
</dbReference>
<dbReference type="InterPro" id="IPR046532">
    <property type="entry name" value="DUF6597"/>
</dbReference>
<dbReference type="Pfam" id="PF20240">
    <property type="entry name" value="DUF6597"/>
    <property type="match status" value="1"/>
</dbReference>
<dbReference type="STRING" id="1406840.Q763_15415"/>
<protein>
    <submittedName>
        <fullName evidence="2">Transcriptional regulator</fullName>
    </submittedName>
</protein>
<dbReference type="Gene3D" id="1.10.10.60">
    <property type="entry name" value="Homeodomain-like"/>
    <property type="match status" value="1"/>
</dbReference>
<proteinExistence type="predicted"/>
<evidence type="ECO:0000313" key="2">
    <source>
        <dbReference type="EMBL" id="KGO79093.1"/>
    </source>
</evidence>
<dbReference type="SMART" id="SM00342">
    <property type="entry name" value="HTH_ARAC"/>
    <property type="match status" value="1"/>
</dbReference>
<gene>
    <name evidence="2" type="ORF">Q763_15415</name>
</gene>
<reference evidence="2 3" key="1">
    <citation type="submission" date="2013-09" db="EMBL/GenBank/DDBJ databases">
        <authorList>
            <person name="Zeng Z."/>
            <person name="Chen C."/>
        </authorList>
    </citation>
    <scope>NUCLEOTIDE SEQUENCE [LARGE SCALE GENOMIC DNA]</scope>
    <source>
        <strain evidence="2 3">F44-8</strain>
    </source>
</reference>
<evidence type="ECO:0000313" key="3">
    <source>
        <dbReference type="Proteomes" id="UP000030129"/>
    </source>
</evidence>
<feature type="domain" description="HTH araC/xylS-type" evidence="1">
    <location>
        <begin position="131"/>
        <end position="238"/>
    </location>
</feature>
<sequence>MNNNTFYCKFIEPEESLADFVESIGVFHNPANEPRDVVVLPDGRIDLFFSRSATEPFHVTLIGLETEPEQRSVTPQTLNFAISFKPLAVEYILQTSIADFLNSAQNYPNDFWGFNDNDLNDFDAFYKKISDKVKTLIPKEIDERKRKLFNLIYESKGEMTVQELSQSVSWSSRQINRYFNQYLGLSLKSYCNILRFRKSLEHVAKGKLFPELNFTDQNHFIKEIKKFSGVVPKELSKNKDDRFVLLSLLKRK</sequence>
<dbReference type="eggNOG" id="COG2207">
    <property type="taxonomic scope" value="Bacteria"/>
</dbReference>
<dbReference type="PROSITE" id="PS01124">
    <property type="entry name" value="HTH_ARAC_FAMILY_2"/>
    <property type="match status" value="1"/>
</dbReference>
<dbReference type="EMBL" id="JRLV01000021">
    <property type="protein sequence ID" value="KGO79093.1"/>
    <property type="molecule type" value="Genomic_DNA"/>
</dbReference>
<comment type="caution">
    <text evidence="2">The sequence shown here is derived from an EMBL/GenBank/DDBJ whole genome shotgun (WGS) entry which is preliminary data.</text>
</comment>
<dbReference type="GO" id="GO:0003700">
    <property type="term" value="F:DNA-binding transcription factor activity"/>
    <property type="evidence" value="ECO:0007669"/>
    <property type="project" value="InterPro"/>
</dbReference>
<dbReference type="RefSeq" id="WP_035135817.1">
    <property type="nucleotide sequence ID" value="NZ_JRLV01000021.1"/>
</dbReference>
<dbReference type="AlphaFoldDB" id="A0A0A2LIT5"/>
<name>A0A0A2LIT5_9FLAO</name>
<keyword evidence="3" id="KW-1185">Reference proteome</keyword>
<organism evidence="2 3">
    <name type="scientific">Flavobacterium beibuense F44-8</name>
    <dbReference type="NCBI Taxonomy" id="1406840"/>
    <lineage>
        <taxon>Bacteria</taxon>
        <taxon>Pseudomonadati</taxon>
        <taxon>Bacteroidota</taxon>
        <taxon>Flavobacteriia</taxon>
        <taxon>Flavobacteriales</taxon>
        <taxon>Flavobacteriaceae</taxon>
        <taxon>Flavobacterium</taxon>
    </lineage>
</organism>